<dbReference type="PANTHER" id="PTHR43535:SF1">
    <property type="entry name" value="PHOSPHATIDATE CYTIDYLYLTRANSFERASE"/>
    <property type="match status" value="1"/>
</dbReference>
<dbReference type="EC" id="2.7.7.41" evidence="7"/>
<evidence type="ECO:0000256" key="7">
    <source>
        <dbReference type="RuleBase" id="RU003938"/>
    </source>
</evidence>
<feature type="transmembrane region" description="Helical" evidence="8">
    <location>
        <begin position="234"/>
        <end position="254"/>
    </location>
</feature>
<dbReference type="Proteomes" id="UP001158067">
    <property type="component" value="Unassembled WGS sequence"/>
</dbReference>
<evidence type="ECO:0000256" key="3">
    <source>
        <dbReference type="ARBA" id="ARBA00022679"/>
    </source>
</evidence>
<reference evidence="9 10" key="1">
    <citation type="submission" date="2017-05" db="EMBL/GenBank/DDBJ databases">
        <authorList>
            <person name="Varghese N."/>
            <person name="Submissions S."/>
        </authorList>
    </citation>
    <scope>NUCLEOTIDE SEQUENCE [LARGE SCALE GENOMIC DNA]</scope>
    <source>
        <strain evidence="9 10">DSM 25457</strain>
    </source>
</reference>
<proteinExistence type="inferred from homology"/>
<feature type="transmembrane region" description="Helical" evidence="8">
    <location>
        <begin position="260"/>
        <end position="279"/>
    </location>
</feature>
<dbReference type="PROSITE" id="PS01315">
    <property type="entry name" value="CDS"/>
    <property type="match status" value="1"/>
</dbReference>
<evidence type="ECO:0000256" key="8">
    <source>
        <dbReference type="SAM" id="Phobius"/>
    </source>
</evidence>
<accession>A0ABY1PYY1</accession>
<keyword evidence="7 9" id="KW-0548">Nucleotidyltransferase</keyword>
<protein>
    <recommendedName>
        <fullName evidence="7">Phosphatidate cytidylyltransferase</fullName>
        <ecNumber evidence="7">2.7.7.41</ecNumber>
    </recommendedName>
</protein>
<evidence type="ECO:0000256" key="2">
    <source>
        <dbReference type="ARBA" id="ARBA00010185"/>
    </source>
</evidence>
<evidence type="ECO:0000256" key="1">
    <source>
        <dbReference type="ARBA" id="ARBA00004141"/>
    </source>
</evidence>
<gene>
    <name evidence="9" type="ORF">SAMN06265222_104128</name>
</gene>
<evidence type="ECO:0000313" key="9">
    <source>
        <dbReference type="EMBL" id="SMP53553.1"/>
    </source>
</evidence>
<sequence length="324" mass="35521">MTDHLTIEVRYVLLGVFAALVVASATSIGLMKAKPANDWRELRARIRTWWVIAGLVAGSLLLSPTTAIWFFAFVSLLSLKEFFSLIPSRRADRRVMFWAYAAIPMQYYWIASNWYGMFIIFIPIYLFLFLPTRMILIGETKGFLQAIATVQWGVIGTTFFLSHAAYLLVMNVAESPRVEPAWANNAVASSPGPGLLLLLLVLTQSNDVAQFLWGKTLGKRKIAPLVSPGKTWGGFLGGLATTVLLSLLLAPRLTMMDAPHAAIAGVIIGITGLLGDLNISALKRDLGVKDAGATLPGHGGVLDRIDSLIFTAPVFFHFVWYCYG</sequence>
<organism evidence="9 10">
    <name type="scientific">Neorhodopirellula lusitana</name>
    <dbReference type="NCBI Taxonomy" id="445327"/>
    <lineage>
        <taxon>Bacteria</taxon>
        <taxon>Pseudomonadati</taxon>
        <taxon>Planctomycetota</taxon>
        <taxon>Planctomycetia</taxon>
        <taxon>Pirellulales</taxon>
        <taxon>Pirellulaceae</taxon>
        <taxon>Neorhodopirellula</taxon>
    </lineage>
</organism>
<keyword evidence="10" id="KW-1185">Reference proteome</keyword>
<dbReference type="EMBL" id="FXUG01000004">
    <property type="protein sequence ID" value="SMP53553.1"/>
    <property type="molecule type" value="Genomic_DNA"/>
</dbReference>
<feature type="transmembrane region" description="Helical" evidence="8">
    <location>
        <begin position="50"/>
        <end position="74"/>
    </location>
</feature>
<feature type="transmembrane region" description="Helical" evidence="8">
    <location>
        <begin position="150"/>
        <end position="173"/>
    </location>
</feature>
<comment type="subcellular location">
    <subcellularLocation>
        <location evidence="1">Membrane</location>
        <topology evidence="1">Multi-pass membrane protein</topology>
    </subcellularLocation>
</comment>
<comment type="pathway">
    <text evidence="7">Phospholipid metabolism; CDP-diacylglycerol biosynthesis; CDP-diacylglycerol from sn-glycerol 3-phosphate: step 3/3.</text>
</comment>
<dbReference type="RefSeq" id="WP_283432317.1">
    <property type="nucleotide sequence ID" value="NZ_FXUG01000004.1"/>
</dbReference>
<name>A0ABY1PYY1_9BACT</name>
<evidence type="ECO:0000256" key="6">
    <source>
        <dbReference type="ARBA" id="ARBA00023136"/>
    </source>
</evidence>
<keyword evidence="6 8" id="KW-0472">Membrane</keyword>
<evidence type="ECO:0000256" key="4">
    <source>
        <dbReference type="ARBA" id="ARBA00022692"/>
    </source>
</evidence>
<comment type="caution">
    <text evidence="9">The sequence shown here is derived from an EMBL/GenBank/DDBJ whole genome shotgun (WGS) entry which is preliminary data.</text>
</comment>
<dbReference type="InterPro" id="IPR000374">
    <property type="entry name" value="PC_trans"/>
</dbReference>
<evidence type="ECO:0000256" key="5">
    <source>
        <dbReference type="ARBA" id="ARBA00022989"/>
    </source>
</evidence>
<dbReference type="PANTHER" id="PTHR43535">
    <property type="entry name" value="PHOSPHATIDATE CYTIDYLYLTRANSFERASE"/>
    <property type="match status" value="1"/>
</dbReference>
<dbReference type="GO" id="GO:0016779">
    <property type="term" value="F:nucleotidyltransferase activity"/>
    <property type="evidence" value="ECO:0007669"/>
    <property type="project" value="UniProtKB-KW"/>
</dbReference>
<feature type="transmembrane region" description="Helical" evidence="8">
    <location>
        <begin position="117"/>
        <end position="138"/>
    </location>
</feature>
<feature type="transmembrane region" description="Helical" evidence="8">
    <location>
        <begin position="12"/>
        <end position="30"/>
    </location>
</feature>
<dbReference type="Pfam" id="PF01148">
    <property type="entry name" value="CTP_transf_1"/>
    <property type="match status" value="1"/>
</dbReference>
<keyword evidence="3 7" id="KW-0808">Transferase</keyword>
<evidence type="ECO:0000313" key="10">
    <source>
        <dbReference type="Proteomes" id="UP001158067"/>
    </source>
</evidence>
<comment type="similarity">
    <text evidence="2 7">Belongs to the CDS family.</text>
</comment>
<comment type="catalytic activity">
    <reaction evidence="7">
        <text>a 1,2-diacyl-sn-glycero-3-phosphate + CTP + H(+) = a CDP-1,2-diacyl-sn-glycerol + diphosphate</text>
        <dbReference type="Rhea" id="RHEA:16229"/>
        <dbReference type="ChEBI" id="CHEBI:15378"/>
        <dbReference type="ChEBI" id="CHEBI:33019"/>
        <dbReference type="ChEBI" id="CHEBI:37563"/>
        <dbReference type="ChEBI" id="CHEBI:58332"/>
        <dbReference type="ChEBI" id="CHEBI:58608"/>
        <dbReference type="EC" id="2.7.7.41"/>
    </reaction>
</comment>
<keyword evidence="5 8" id="KW-1133">Transmembrane helix</keyword>
<keyword evidence="4 7" id="KW-0812">Transmembrane</keyword>